<evidence type="ECO:0000256" key="8">
    <source>
        <dbReference type="ARBA" id="ARBA00023136"/>
    </source>
</evidence>
<keyword evidence="7 11" id="KW-0798">TonB box</keyword>
<evidence type="ECO:0000256" key="1">
    <source>
        <dbReference type="ARBA" id="ARBA00004571"/>
    </source>
</evidence>
<dbReference type="InterPro" id="IPR039426">
    <property type="entry name" value="TonB-dep_rcpt-like"/>
</dbReference>
<dbReference type="Pfam" id="PF00593">
    <property type="entry name" value="TonB_dep_Rec_b-barrel"/>
    <property type="match status" value="1"/>
</dbReference>
<name>A0A1E5CDC3_9GAMM</name>
<dbReference type="AlphaFoldDB" id="A0A1E5CDC3"/>
<evidence type="ECO:0000256" key="7">
    <source>
        <dbReference type="ARBA" id="ARBA00023077"/>
    </source>
</evidence>
<dbReference type="GO" id="GO:0006811">
    <property type="term" value="P:monoatomic ion transport"/>
    <property type="evidence" value="ECO:0007669"/>
    <property type="project" value="UniProtKB-KW"/>
</dbReference>
<dbReference type="EMBL" id="AJWN02000021">
    <property type="protein sequence ID" value="OEE63479.1"/>
    <property type="molecule type" value="Genomic_DNA"/>
</dbReference>
<keyword evidence="3 10" id="KW-1134">Transmembrane beta strand</keyword>
<dbReference type="Gene3D" id="2.40.170.20">
    <property type="entry name" value="TonB-dependent receptor, beta-barrel domain"/>
    <property type="match status" value="1"/>
</dbReference>
<dbReference type="PANTHER" id="PTHR30069:SF53">
    <property type="entry name" value="COLICIN I RECEPTOR-RELATED"/>
    <property type="match status" value="1"/>
</dbReference>
<dbReference type="PROSITE" id="PS00430">
    <property type="entry name" value="TONB_DEPENDENT_REC_1"/>
    <property type="match status" value="1"/>
</dbReference>
<evidence type="ECO:0000256" key="12">
    <source>
        <dbReference type="RuleBase" id="RU003357"/>
    </source>
</evidence>
<reference evidence="15 16" key="1">
    <citation type="journal article" date="2012" name="Science">
        <title>Ecological populations of bacteria act as socially cohesive units of antibiotic production and resistance.</title>
        <authorList>
            <person name="Cordero O.X."/>
            <person name="Wildschutte H."/>
            <person name="Kirkup B."/>
            <person name="Proehl S."/>
            <person name="Ngo L."/>
            <person name="Hussain F."/>
            <person name="Le Roux F."/>
            <person name="Mincer T."/>
            <person name="Polz M.F."/>
        </authorList>
    </citation>
    <scope>NUCLEOTIDE SEQUENCE [LARGE SCALE GENOMIC DNA]</scope>
    <source>
        <strain evidence="15 16">FF-454</strain>
    </source>
</reference>
<evidence type="ECO:0000256" key="3">
    <source>
        <dbReference type="ARBA" id="ARBA00022452"/>
    </source>
</evidence>
<evidence type="ECO:0000256" key="4">
    <source>
        <dbReference type="ARBA" id="ARBA00022692"/>
    </source>
</evidence>
<evidence type="ECO:0000256" key="2">
    <source>
        <dbReference type="ARBA" id="ARBA00022448"/>
    </source>
</evidence>
<dbReference type="Gene3D" id="2.170.130.10">
    <property type="entry name" value="TonB-dependent receptor, plug domain"/>
    <property type="match status" value="1"/>
</dbReference>
<keyword evidence="4 10" id="KW-0812">Transmembrane</keyword>
<dbReference type="GO" id="GO:0015889">
    <property type="term" value="P:cobalamin transport"/>
    <property type="evidence" value="ECO:0007669"/>
    <property type="project" value="TreeGrafter"/>
</dbReference>
<sequence>MAAFAHAEINTPSIDDTMVVTASRFEQSVSTVLAQMSVLTRTDLEELQAKSLVDALKTLPGVEIGQNGGRGQNASIFLRGTNSKHVLVMVDGVRLPRTMMGSVDFNMLPLNSVERIEVVRGSGATVYGSDAIGGVINIITRNDVESKRFGIGAGSNGYAQANVGVTTEVTESIGLQLAGGFEQTDGYNVHPSTAEPGTEHGFASKNISGRLSYQPAENWESNLIGRWYQNDVEYDGWGSKKHSRIESSSIGADTAYQAGKWNTLLRLELGEQSNYDYFDGYTRTNADLTSKIRQTYGSVTSRYQAADNIALTAGLDSTWEKYLDGNFIAVDDVIDNPRQNVGIFALANWNVSESILLEGSIRHDENDQFGGNETGLVALGWNITPDYRLFTSYGTAFKAPGFDSLYGSAGNITLKPEESENVEIGLEGTSYNIGWSVNGYINTIDNLIVYTGNWPDGRNENIEEARIRGVELMANFDVGPIYNQLSLDLKDPKDVSKDEQLARRAKQVAKWRTSVWLGDVLIGTQYIYQSERPDYSGGSMLDSYSVWDLTAQYDVNNDVTLSGKVSNIFDKEYETAGDYPAPERAFYVNMNFSY</sequence>
<feature type="short sequence motif" description="TonB box" evidence="11">
    <location>
        <begin position="17"/>
        <end position="23"/>
    </location>
</feature>
<evidence type="ECO:0000313" key="16">
    <source>
        <dbReference type="Proteomes" id="UP000095039"/>
    </source>
</evidence>
<evidence type="ECO:0000259" key="14">
    <source>
        <dbReference type="Pfam" id="PF07715"/>
    </source>
</evidence>
<dbReference type="Proteomes" id="UP000095039">
    <property type="component" value="Unassembled WGS sequence"/>
</dbReference>
<dbReference type="InterPro" id="IPR037066">
    <property type="entry name" value="Plug_dom_sf"/>
</dbReference>
<dbReference type="InterPro" id="IPR010916">
    <property type="entry name" value="TonB_box_CS"/>
</dbReference>
<evidence type="ECO:0000256" key="6">
    <source>
        <dbReference type="ARBA" id="ARBA00023065"/>
    </source>
</evidence>
<feature type="domain" description="TonB-dependent receptor-like beta-barrel" evidence="13">
    <location>
        <begin position="194"/>
        <end position="568"/>
    </location>
</feature>
<comment type="similarity">
    <text evidence="10 12">Belongs to the TonB-dependent receptor family.</text>
</comment>
<comment type="caution">
    <text evidence="15">The sequence shown here is derived from an EMBL/GenBank/DDBJ whole genome shotgun (WGS) entry which is preliminary data.</text>
</comment>
<gene>
    <name evidence="15" type="ORF">A1OK_06395</name>
</gene>
<evidence type="ECO:0000256" key="5">
    <source>
        <dbReference type="ARBA" id="ARBA00022729"/>
    </source>
</evidence>
<keyword evidence="16" id="KW-1185">Reference proteome</keyword>
<evidence type="ECO:0000256" key="11">
    <source>
        <dbReference type="PROSITE-ProRule" id="PRU10143"/>
    </source>
</evidence>
<dbReference type="SUPFAM" id="SSF56935">
    <property type="entry name" value="Porins"/>
    <property type="match status" value="1"/>
</dbReference>
<dbReference type="PROSITE" id="PS52016">
    <property type="entry name" value="TONB_DEPENDENT_REC_3"/>
    <property type="match status" value="1"/>
</dbReference>
<keyword evidence="2 10" id="KW-0813">Transport</keyword>
<accession>A0A1E5CDC3</accession>
<keyword evidence="5" id="KW-0732">Signal</keyword>
<keyword evidence="8 10" id="KW-0472">Membrane</keyword>
<organism evidence="15 16">
    <name type="scientific">Enterovibrio norvegicus FF-454</name>
    <dbReference type="NCBI Taxonomy" id="1185651"/>
    <lineage>
        <taxon>Bacteria</taxon>
        <taxon>Pseudomonadati</taxon>
        <taxon>Pseudomonadota</taxon>
        <taxon>Gammaproteobacteria</taxon>
        <taxon>Vibrionales</taxon>
        <taxon>Vibrionaceae</taxon>
        <taxon>Enterovibrio</taxon>
    </lineage>
</organism>
<keyword evidence="9 10" id="KW-0998">Cell outer membrane</keyword>
<dbReference type="InterPro" id="IPR036942">
    <property type="entry name" value="Beta-barrel_TonB_sf"/>
</dbReference>
<dbReference type="InterPro" id="IPR000531">
    <property type="entry name" value="Beta-barrel_TonB"/>
</dbReference>
<keyword evidence="6" id="KW-0406">Ion transport</keyword>
<dbReference type="Pfam" id="PF07715">
    <property type="entry name" value="Plug"/>
    <property type="match status" value="1"/>
</dbReference>
<dbReference type="PANTHER" id="PTHR30069">
    <property type="entry name" value="TONB-DEPENDENT OUTER MEMBRANE RECEPTOR"/>
    <property type="match status" value="1"/>
</dbReference>
<evidence type="ECO:0000259" key="13">
    <source>
        <dbReference type="Pfam" id="PF00593"/>
    </source>
</evidence>
<evidence type="ECO:0000313" key="15">
    <source>
        <dbReference type="EMBL" id="OEE63479.1"/>
    </source>
</evidence>
<dbReference type="GO" id="GO:0009279">
    <property type="term" value="C:cell outer membrane"/>
    <property type="evidence" value="ECO:0007669"/>
    <property type="project" value="UniProtKB-SubCell"/>
</dbReference>
<evidence type="ECO:0000256" key="9">
    <source>
        <dbReference type="ARBA" id="ARBA00023237"/>
    </source>
</evidence>
<dbReference type="InterPro" id="IPR012910">
    <property type="entry name" value="Plug_dom"/>
</dbReference>
<keyword evidence="15" id="KW-0675">Receptor</keyword>
<protein>
    <submittedName>
        <fullName evidence="15">Outer membrane vitamin B12 receptor BtuB</fullName>
    </submittedName>
</protein>
<dbReference type="CDD" id="cd01347">
    <property type="entry name" value="ligand_gated_channel"/>
    <property type="match status" value="1"/>
</dbReference>
<proteinExistence type="inferred from homology"/>
<comment type="subcellular location">
    <subcellularLocation>
        <location evidence="1 10">Cell outer membrane</location>
        <topology evidence="1 10">Multi-pass membrane protein</topology>
    </subcellularLocation>
</comment>
<evidence type="ECO:0000256" key="10">
    <source>
        <dbReference type="PROSITE-ProRule" id="PRU01360"/>
    </source>
</evidence>
<feature type="domain" description="TonB-dependent receptor plug" evidence="14">
    <location>
        <begin position="31"/>
        <end position="135"/>
    </location>
</feature>